<dbReference type="AlphaFoldDB" id="A0A200Q1F7"/>
<reference evidence="1 2" key="1">
    <citation type="journal article" date="2017" name="Mol. Plant">
        <title>The Genome of Medicinal Plant Macleaya cordata Provides New Insights into Benzylisoquinoline Alkaloids Metabolism.</title>
        <authorList>
            <person name="Liu X."/>
            <person name="Liu Y."/>
            <person name="Huang P."/>
            <person name="Ma Y."/>
            <person name="Qing Z."/>
            <person name="Tang Q."/>
            <person name="Cao H."/>
            <person name="Cheng P."/>
            <person name="Zheng Y."/>
            <person name="Yuan Z."/>
            <person name="Zhou Y."/>
            <person name="Liu J."/>
            <person name="Tang Z."/>
            <person name="Zhuo Y."/>
            <person name="Zhang Y."/>
            <person name="Yu L."/>
            <person name="Huang J."/>
            <person name="Yang P."/>
            <person name="Peng Q."/>
            <person name="Zhang J."/>
            <person name="Jiang W."/>
            <person name="Zhang Z."/>
            <person name="Lin K."/>
            <person name="Ro D.K."/>
            <person name="Chen X."/>
            <person name="Xiong X."/>
            <person name="Shang Y."/>
            <person name="Huang S."/>
            <person name="Zeng J."/>
        </authorList>
    </citation>
    <scope>NUCLEOTIDE SEQUENCE [LARGE SCALE GENOMIC DNA]</scope>
    <source>
        <strain evidence="2">cv. BLH2017</strain>
        <tissue evidence="1">Root</tissue>
    </source>
</reference>
<proteinExistence type="predicted"/>
<dbReference type="EMBL" id="MVGT01003323">
    <property type="protein sequence ID" value="OVA04287.1"/>
    <property type="molecule type" value="Genomic_DNA"/>
</dbReference>
<organism evidence="1 2">
    <name type="scientific">Macleaya cordata</name>
    <name type="common">Five-seeded plume-poppy</name>
    <name type="synonym">Bocconia cordata</name>
    <dbReference type="NCBI Taxonomy" id="56857"/>
    <lineage>
        <taxon>Eukaryota</taxon>
        <taxon>Viridiplantae</taxon>
        <taxon>Streptophyta</taxon>
        <taxon>Embryophyta</taxon>
        <taxon>Tracheophyta</taxon>
        <taxon>Spermatophyta</taxon>
        <taxon>Magnoliopsida</taxon>
        <taxon>Ranunculales</taxon>
        <taxon>Papaveraceae</taxon>
        <taxon>Papaveroideae</taxon>
        <taxon>Macleaya</taxon>
    </lineage>
</organism>
<gene>
    <name evidence="1" type="ORF">BVC80_1629g8</name>
</gene>
<protein>
    <submittedName>
        <fullName evidence="1">Uncharacterized protein</fullName>
    </submittedName>
</protein>
<keyword evidence="2" id="KW-1185">Reference proteome</keyword>
<dbReference type="InParanoid" id="A0A200Q1F7"/>
<dbReference type="PANTHER" id="PTHR33116">
    <property type="entry name" value="REVERSE TRANSCRIPTASE ZINC-BINDING DOMAIN-CONTAINING PROTEIN-RELATED-RELATED"/>
    <property type="match status" value="1"/>
</dbReference>
<evidence type="ECO:0000313" key="1">
    <source>
        <dbReference type="EMBL" id="OVA04287.1"/>
    </source>
</evidence>
<name>A0A200Q1F7_MACCD</name>
<comment type="caution">
    <text evidence="1">The sequence shown here is derived from an EMBL/GenBank/DDBJ whole genome shotgun (WGS) entry which is preliminary data.</text>
</comment>
<sequence>MSCLACCGPDAGNSCELERIMRNFLWTGDPARKKLITKAWHKLCCPKDEGGLGLTRLEYINRALLLKLVWRITSHKDH</sequence>
<dbReference type="OrthoDB" id="1002509at2759"/>
<dbReference type="Proteomes" id="UP000195402">
    <property type="component" value="Unassembled WGS sequence"/>
</dbReference>
<dbReference type="OMA" id="FIWSGNP"/>
<evidence type="ECO:0000313" key="2">
    <source>
        <dbReference type="Proteomes" id="UP000195402"/>
    </source>
</evidence>
<dbReference type="PANTHER" id="PTHR33116:SF78">
    <property type="entry name" value="OS12G0587133 PROTEIN"/>
    <property type="match status" value="1"/>
</dbReference>
<accession>A0A200Q1F7</accession>